<feature type="compositionally biased region" description="Basic and acidic residues" evidence="6">
    <location>
        <begin position="180"/>
        <end position="191"/>
    </location>
</feature>
<evidence type="ECO:0000256" key="4">
    <source>
        <dbReference type="ARBA" id="ARBA00022701"/>
    </source>
</evidence>
<organism evidence="8 9">
    <name type="scientific">Saponaria officinalis</name>
    <name type="common">Common soapwort</name>
    <name type="synonym">Lychnis saponaria</name>
    <dbReference type="NCBI Taxonomy" id="3572"/>
    <lineage>
        <taxon>Eukaryota</taxon>
        <taxon>Viridiplantae</taxon>
        <taxon>Streptophyta</taxon>
        <taxon>Embryophyta</taxon>
        <taxon>Tracheophyta</taxon>
        <taxon>Spermatophyta</taxon>
        <taxon>Magnoliopsida</taxon>
        <taxon>eudicotyledons</taxon>
        <taxon>Gunneridae</taxon>
        <taxon>Pentapetalae</taxon>
        <taxon>Caryophyllales</taxon>
        <taxon>Caryophyllaceae</taxon>
        <taxon>Caryophylleae</taxon>
        <taxon>Saponaria</taxon>
    </lineage>
</organism>
<comment type="caution">
    <text evidence="8">The sequence shown here is derived from an EMBL/GenBank/DDBJ whole genome shotgun (WGS) entry which is preliminary data.</text>
</comment>
<evidence type="ECO:0000313" key="8">
    <source>
        <dbReference type="EMBL" id="KAK9742224.1"/>
    </source>
</evidence>
<dbReference type="InterPro" id="IPR044833">
    <property type="entry name" value="WDL5/6"/>
</dbReference>
<dbReference type="InterPro" id="IPR027329">
    <property type="entry name" value="TPX2_C"/>
</dbReference>
<dbReference type="GO" id="GO:0008017">
    <property type="term" value="F:microtubule binding"/>
    <property type="evidence" value="ECO:0007669"/>
    <property type="project" value="InterPro"/>
</dbReference>
<evidence type="ECO:0000256" key="6">
    <source>
        <dbReference type="SAM" id="MobiDB-lite"/>
    </source>
</evidence>
<dbReference type="GO" id="GO:0005874">
    <property type="term" value="C:microtubule"/>
    <property type="evidence" value="ECO:0007669"/>
    <property type="project" value="UniProtKB-KW"/>
</dbReference>
<dbReference type="AlphaFoldDB" id="A0AAW1M0K1"/>
<proteinExistence type="inferred from homology"/>
<dbReference type="Proteomes" id="UP001443914">
    <property type="component" value="Unassembled WGS sequence"/>
</dbReference>
<feature type="region of interest" description="Disordered" evidence="6">
    <location>
        <begin position="455"/>
        <end position="479"/>
    </location>
</feature>
<evidence type="ECO:0000256" key="5">
    <source>
        <dbReference type="ARBA" id="ARBA00023212"/>
    </source>
</evidence>
<feature type="region of interest" description="Disordered" evidence="6">
    <location>
        <begin position="87"/>
        <end position="247"/>
    </location>
</feature>
<accession>A0AAW1M0K1</accession>
<dbReference type="EMBL" id="JBDFQZ010000003">
    <property type="protein sequence ID" value="KAK9742224.1"/>
    <property type="molecule type" value="Genomic_DNA"/>
</dbReference>
<protein>
    <recommendedName>
        <fullName evidence="7">TPX2 C-terminal domain-containing protein</fullName>
    </recommendedName>
</protein>
<feature type="compositionally biased region" description="Basic and acidic residues" evidence="6">
    <location>
        <begin position="89"/>
        <end position="100"/>
    </location>
</feature>
<feature type="compositionally biased region" description="Polar residues" evidence="6">
    <location>
        <begin position="208"/>
        <end position="233"/>
    </location>
</feature>
<dbReference type="PANTHER" id="PTHR31358:SF29">
    <property type="entry name" value="PROTEIN WVD2-LIKE 5-RELATED"/>
    <property type="match status" value="1"/>
</dbReference>
<comment type="subcellular location">
    <subcellularLocation>
        <location evidence="1">Cytoplasm</location>
        <location evidence="1">Cytoskeleton</location>
    </subcellularLocation>
</comment>
<feature type="compositionally biased region" description="Basic residues" evidence="6">
    <location>
        <begin position="328"/>
        <end position="337"/>
    </location>
</feature>
<dbReference type="PANTHER" id="PTHR31358">
    <property type="entry name" value="PROTEIN WVD2-LIKE 4"/>
    <property type="match status" value="1"/>
</dbReference>
<feature type="compositionally biased region" description="Basic and acidic residues" evidence="6">
    <location>
        <begin position="270"/>
        <end position="293"/>
    </location>
</feature>
<reference evidence="8" key="1">
    <citation type="submission" date="2024-03" db="EMBL/GenBank/DDBJ databases">
        <title>WGS assembly of Saponaria officinalis var. Norfolk2.</title>
        <authorList>
            <person name="Jenkins J."/>
            <person name="Shu S."/>
            <person name="Grimwood J."/>
            <person name="Barry K."/>
            <person name="Goodstein D."/>
            <person name="Schmutz J."/>
            <person name="Leebens-Mack J."/>
            <person name="Osbourn A."/>
        </authorList>
    </citation>
    <scope>NUCLEOTIDE SEQUENCE [LARGE SCALE GENOMIC DNA]</scope>
    <source>
        <strain evidence="8">JIC</strain>
    </source>
</reference>
<feature type="compositionally biased region" description="Polar residues" evidence="6">
    <location>
        <begin position="372"/>
        <end position="382"/>
    </location>
</feature>
<keyword evidence="4" id="KW-0493">Microtubule</keyword>
<comment type="similarity">
    <text evidence="2">Belongs to the TPX2 family.</text>
</comment>
<gene>
    <name evidence="8" type="ORF">RND81_03G157000</name>
</gene>
<feature type="region of interest" description="Disordered" evidence="6">
    <location>
        <begin position="270"/>
        <end position="419"/>
    </location>
</feature>
<dbReference type="Pfam" id="PF06886">
    <property type="entry name" value="TPX2"/>
    <property type="match status" value="1"/>
</dbReference>
<sequence length="492" mass="53538">MDTGNNGYTCEVDLVDQNGVITETHGLGPKGVSEMVNGIHGLSMVGEGPGTTREAIGKSNGESSVEPCTQNLEGLTDLHAKTNVAPSVEKAEAKQSKELKPQNIQGRSKSEKPSNIKNVVQTSTKKTNNATETTGTSNGSLPANAQPKQSVVKNKSFNDHHATNYDVSKGTKITPATINTRKDKVLPKSEMKSTSITQGEGNVEKPTLKTSQKNSASKTGGDSESVKSASSTDVKSHKSGKLPSYDFSFRCLERAEKRKEFYTKLEERIHAQEVEKTNQQAKSKESQEAELKMLRKSLNFKATPMPDFYQEPAPPKVELKKMPTTRPRSPKLGRKKNAPSVEGDSDLAHRTARLSLDEKVVSQLKPRRGPGSLTSKQPQRKSLPSLPSEKTRLSKTKLKTTSSAQVQPNVTSNGTAPITCLEEVPNTEFVPVARLDDEEVQVSDSGSMPIARVEEEDPLSHPDETHYGSENGSLVEDETPVRLEQARVIADD</sequence>
<feature type="compositionally biased region" description="Basic and acidic residues" evidence="6">
    <location>
        <begin position="458"/>
        <end position="467"/>
    </location>
</feature>
<name>A0AAW1M0K1_SAPOF</name>
<feature type="compositionally biased region" description="Polar residues" evidence="6">
    <location>
        <begin position="115"/>
        <end position="155"/>
    </location>
</feature>
<keyword evidence="3" id="KW-0963">Cytoplasm</keyword>
<keyword evidence="5" id="KW-0206">Cytoskeleton</keyword>
<feature type="compositionally biased region" description="Polar residues" evidence="6">
    <location>
        <begin position="404"/>
        <end position="416"/>
    </location>
</feature>
<evidence type="ECO:0000256" key="3">
    <source>
        <dbReference type="ARBA" id="ARBA00022490"/>
    </source>
</evidence>
<evidence type="ECO:0000259" key="7">
    <source>
        <dbReference type="Pfam" id="PF06886"/>
    </source>
</evidence>
<evidence type="ECO:0000313" key="9">
    <source>
        <dbReference type="Proteomes" id="UP001443914"/>
    </source>
</evidence>
<feature type="domain" description="TPX2 C-terminal" evidence="7">
    <location>
        <begin position="247"/>
        <end position="322"/>
    </location>
</feature>
<evidence type="ECO:0000256" key="1">
    <source>
        <dbReference type="ARBA" id="ARBA00004245"/>
    </source>
</evidence>
<evidence type="ECO:0000256" key="2">
    <source>
        <dbReference type="ARBA" id="ARBA00005885"/>
    </source>
</evidence>
<keyword evidence="9" id="KW-1185">Reference proteome</keyword>